<protein>
    <submittedName>
        <fullName evidence="1">Uncharacterized protein</fullName>
    </submittedName>
</protein>
<dbReference type="Proteomes" id="UP000092743">
    <property type="component" value="Plasmid p120510"/>
</dbReference>
<gene>
    <name evidence="1" type="ORF">BT246_67040</name>
    <name evidence="2" type="ORF">BT246_71260</name>
</gene>
<proteinExistence type="predicted"/>
<evidence type="ECO:0000313" key="2">
    <source>
        <dbReference type="EMBL" id="ANS52416.1"/>
    </source>
</evidence>
<dbReference type="EMBL" id="CP015353">
    <property type="protein sequence ID" value="ANS51996.1"/>
    <property type="molecule type" value="Genomic_DNA"/>
</dbReference>
<organism evidence="1 3">
    <name type="scientific">Bacillus thuringiensis</name>
    <dbReference type="NCBI Taxonomy" id="1428"/>
    <lineage>
        <taxon>Bacteria</taxon>
        <taxon>Bacillati</taxon>
        <taxon>Bacillota</taxon>
        <taxon>Bacilli</taxon>
        <taxon>Bacillales</taxon>
        <taxon>Bacillaceae</taxon>
        <taxon>Bacillus</taxon>
        <taxon>Bacillus cereus group</taxon>
    </lineage>
</organism>
<keyword evidence="1" id="KW-0614">Plasmid</keyword>
<dbReference type="AlphaFoldDB" id="A0A9W3SIG2"/>
<geneLocation type="plasmid" evidence="1 3">
    <name>p120510</name>
</geneLocation>
<name>A0A9W3SIG2_BACTU</name>
<evidence type="ECO:0000313" key="3">
    <source>
        <dbReference type="Proteomes" id="UP000092743"/>
    </source>
</evidence>
<dbReference type="Proteomes" id="UP000092743">
    <property type="component" value="Plasmid p55166"/>
</dbReference>
<geneLocation type="plasmid" evidence="2 3">
    <name>p55166</name>
</geneLocation>
<reference evidence="1 3" key="1">
    <citation type="submission" date="2016-04" db="EMBL/GenBank/DDBJ databases">
        <title>High quality genome of the nematocidal Bacillus thuringiensis MYBT18246.</title>
        <authorList>
            <person name="Hollensteiner J."/>
            <person name="Poehlein A."/>
            <person name="Sproeer C."/>
            <person name="Bunk B."/>
            <person name="Rosenstiel P."/>
            <person name="Schulenburg H."/>
            <person name="Liesegang H."/>
        </authorList>
    </citation>
    <scope>NUCLEOTIDE SEQUENCE [LARGE SCALE GENOMIC DNA]</scope>
    <source>
        <strain evidence="1 3">MYBT18246</strain>
        <plasmid evidence="1 3">p120510</plasmid>
        <plasmid evidence="2 3">p55166</plasmid>
    </source>
</reference>
<dbReference type="EMBL" id="CP015357">
    <property type="protein sequence ID" value="ANS52416.1"/>
    <property type="molecule type" value="Genomic_DNA"/>
</dbReference>
<sequence length="70" mass="8262">MEKTMMEGTTSMMMSMEKMMCEMKCMKMMMNNMMQMNVNMDKAMVSKMHECDEMMTSTMSMMKATKEKCC</sequence>
<evidence type="ECO:0000313" key="1">
    <source>
        <dbReference type="EMBL" id="ANS51996.1"/>
    </source>
</evidence>
<dbReference type="RefSeq" id="WP_065486595.1">
    <property type="nucleotide sequence ID" value="NZ_CP015353.1"/>
</dbReference>
<accession>A0A9W3SIG2</accession>